<comment type="caution">
    <text evidence="2">The sequence shown here is derived from an EMBL/GenBank/DDBJ whole genome shotgun (WGS) entry which is preliminary data.</text>
</comment>
<evidence type="ECO:0000256" key="1">
    <source>
        <dbReference type="SAM" id="Phobius"/>
    </source>
</evidence>
<protein>
    <recommendedName>
        <fullName evidence="4">MFS transporter</fullName>
    </recommendedName>
</protein>
<feature type="transmembrane region" description="Helical" evidence="1">
    <location>
        <begin position="45"/>
        <end position="65"/>
    </location>
</feature>
<dbReference type="SUPFAM" id="SSF103473">
    <property type="entry name" value="MFS general substrate transporter"/>
    <property type="match status" value="1"/>
</dbReference>
<keyword evidence="1" id="KW-1133">Transmembrane helix</keyword>
<feature type="transmembrane region" description="Helical" evidence="1">
    <location>
        <begin position="21"/>
        <end position="39"/>
    </location>
</feature>
<reference evidence="3" key="1">
    <citation type="journal article" date="2019" name="Int. J. Syst. Evol. Microbiol.">
        <title>The Global Catalogue of Microorganisms (GCM) 10K type strain sequencing project: providing services to taxonomists for standard genome sequencing and annotation.</title>
        <authorList>
            <consortium name="The Broad Institute Genomics Platform"/>
            <consortium name="The Broad Institute Genome Sequencing Center for Infectious Disease"/>
            <person name="Wu L."/>
            <person name="Ma J."/>
        </authorList>
    </citation>
    <scope>NUCLEOTIDE SEQUENCE [LARGE SCALE GENOMIC DNA]</scope>
    <source>
        <strain evidence="3">WYCCWR 12678</strain>
    </source>
</reference>
<organism evidence="2 3">
    <name type="scientific">Effusibacillus consociatus</name>
    <dbReference type="NCBI Taxonomy" id="1117041"/>
    <lineage>
        <taxon>Bacteria</taxon>
        <taxon>Bacillati</taxon>
        <taxon>Bacillota</taxon>
        <taxon>Bacilli</taxon>
        <taxon>Bacillales</taxon>
        <taxon>Alicyclobacillaceae</taxon>
        <taxon>Effusibacillus</taxon>
    </lineage>
</organism>
<dbReference type="Proteomes" id="UP001596002">
    <property type="component" value="Unassembled WGS sequence"/>
</dbReference>
<accession>A0ABV9PZ34</accession>
<dbReference type="RefSeq" id="WP_380024783.1">
    <property type="nucleotide sequence ID" value="NZ_JBHSHC010000033.1"/>
</dbReference>
<keyword evidence="1" id="KW-0472">Membrane</keyword>
<gene>
    <name evidence="2" type="ORF">ACFO8Q_05865</name>
</gene>
<evidence type="ECO:0000313" key="2">
    <source>
        <dbReference type="EMBL" id="MFC4766893.1"/>
    </source>
</evidence>
<dbReference type="InterPro" id="IPR036259">
    <property type="entry name" value="MFS_trans_sf"/>
</dbReference>
<proteinExistence type="predicted"/>
<evidence type="ECO:0000313" key="3">
    <source>
        <dbReference type="Proteomes" id="UP001596002"/>
    </source>
</evidence>
<sequence>MTLIAASTDNLVQGRVFSMFHTIRSSLLALSMMVAGFLIPVLGPQLLGIIGGSVILLFSILYAVLIRRNNRTEQNGSEYRAA</sequence>
<name>A0ABV9PZ34_9BACL</name>
<keyword evidence="1" id="KW-0812">Transmembrane</keyword>
<keyword evidence="3" id="KW-1185">Reference proteome</keyword>
<dbReference type="EMBL" id="JBHSHC010000033">
    <property type="protein sequence ID" value="MFC4766893.1"/>
    <property type="molecule type" value="Genomic_DNA"/>
</dbReference>
<evidence type="ECO:0008006" key="4">
    <source>
        <dbReference type="Google" id="ProtNLM"/>
    </source>
</evidence>